<dbReference type="OrthoDB" id="2365341at2759"/>
<comment type="caution">
    <text evidence="2">The sequence shown here is derived from an EMBL/GenBank/DDBJ whole genome shotgun (WGS) entry which is preliminary data.</text>
</comment>
<feature type="region of interest" description="Disordered" evidence="1">
    <location>
        <begin position="49"/>
        <end position="68"/>
    </location>
</feature>
<evidence type="ECO:0000313" key="2">
    <source>
        <dbReference type="EMBL" id="KAF9140997.1"/>
    </source>
</evidence>
<evidence type="ECO:0000313" key="3">
    <source>
        <dbReference type="Proteomes" id="UP000748756"/>
    </source>
</evidence>
<dbReference type="Pfam" id="PF13384">
    <property type="entry name" value="HTH_23"/>
    <property type="match status" value="1"/>
</dbReference>
<reference evidence="2" key="1">
    <citation type="journal article" date="2020" name="Fungal Divers.">
        <title>Resolving the Mortierellaceae phylogeny through synthesis of multi-gene phylogenetics and phylogenomics.</title>
        <authorList>
            <person name="Vandepol N."/>
            <person name="Liber J."/>
            <person name="Desiro A."/>
            <person name="Na H."/>
            <person name="Kennedy M."/>
            <person name="Barry K."/>
            <person name="Grigoriev I.V."/>
            <person name="Miller A.N."/>
            <person name="O'Donnell K."/>
            <person name="Stajich J.E."/>
            <person name="Bonito G."/>
        </authorList>
    </citation>
    <scope>NUCLEOTIDE SEQUENCE</scope>
    <source>
        <strain evidence="2">NRRL 6426</strain>
    </source>
</reference>
<sequence>MPKHHSIELKGRIIGAYEAGATPSSIAKTHSLPLTTVLAIIKKWEQEGTIVPKKSTGRPPVIREKDVE</sequence>
<accession>A0A9P5RTB6</accession>
<dbReference type="EMBL" id="JAAAUQ010001258">
    <property type="protein sequence ID" value="KAF9140997.1"/>
    <property type="molecule type" value="Genomic_DNA"/>
</dbReference>
<protein>
    <submittedName>
        <fullName evidence="2">Uncharacterized protein</fullName>
    </submittedName>
</protein>
<dbReference type="Proteomes" id="UP000748756">
    <property type="component" value="Unassembled WGS sequence"/>
</dbReference>
<proteinExistence type="predicted"/>
<evidence type="ECO:0000256" key="1">
    <source>
        <dbReference type="SAM" id="MobiDB-lite"/>
    </source>
</evidence>
<dbReference type="InterPro" id="IPR036388">
    <property type="entry name" value="WH-like_DNA-bd_sf"/>
</dbReference>
<dbReference type="Gene3D" id="1.10.10.10">
    <property type="entry name" value="Winged helix-like DNA-binding domain superfamily/Winged helix DNA-binding domain"/>
    <property type="match status" value="1"/>
</dbReference>
<dbReference type="AlphaFoldDB" id="A0A9P5RTB6"/>
<gene>
    <name evidence="2" type="ORF">BG015_001427</name>
</gene>
<organism evidence="2 3">
    <name type="scientific">Linnemannia schmuckeri</name>
    <dbReference type="NCBI Taxonomy" id="64567"/>
    <lineage>
        <taxon>Eukaryota</taxon>
        <taxon>Fungi</taxon>
        <taxon>Fungi incertae sedis</taxon>
        <taxon>Mucoromycota</taxon>
        <taxon>Mortierellomycotina</taxon>
        <taxon>Mortierellomycetes</taxon>
        <taxon>Mortierellales</taxon>
        <taxon>Mortierellaceae</taxon>
        <taxon>Linnemannia</taxon>
    </lineage>
</organism>
<keyword evidence="3" id="KW-1185">Reference proteome</keyword>
<dbReference type="InterPro" id="IPR009057">
    <property type="entry name" value="Homeodomain-like_sf"/>
</dbReference>
<dbReference type="SUPFAM" id="SSF46689">
    <property type="entry name" value="Homeodomain-like"/>
    <property type="match status" value="1"/>
</dbReference>
<name>A0A9P5RTB6_9FUNG</name>